<dbReference type="EMBL" id="LQZG01000001">
    <property type="protein sequence ID" value="OAB88684.1"/>
    <property type="molecule type" value="Genomic_DNA"/>
</dbReference>
<name>A0A176QG52_9MICO</name>
<dbReference type="Proteomes" id="UP000076976">
    <property type="component" value="Unassembled WGS sequence"/>
</dbReference>
<keyword evidence="6" id="KW-1185">Reference proteome</keyword>
<dbReference type="InterPro" id="IPR036259">
    <property type="entry name" value="MFS_trans_sf"/>
</dbReference>
<protein>
    <recommendedName>
        <fullName evidence="7">Major facilitator superfamily (MFS) profile domain-containing protein</fullName>
    </recommendedName>
</protein>
<evidence type="ECO:0000313" key="5">
    <source>
        <dbReference type="EMBL" id="OAB88684.1"/>
    </source>
</evidence>
<evidence type="ECO:0000256" key="2">
    <source>
        <dbReference type="ARBA" id="ARBA00022448"/>
    </source>
</evidence>
<keyword evidence="4" id="KW-0472">Membrane</keyword>
<evidence type="ECO:0000256" key="4">
    <source>
        <dbReference type="SAM" id="Phobius"/>
    </source>
</evidence>
<dbReference type="PANTHER" id="PTHR43045">
    <property type="entry name" value="SHIKIMATE TRANSPORTER"/>
    <property type="match status" value="1"/>
</dbReference>
<dbReference type="GO" id="GO:0005886">
    <property type="term" value="C:plasma membrane"/>
    <property type="evidence" value="ECO:0007669"/>
    <property type="project" value="UniProtKB-SubCell"/>
</dbReference>
<dbReference type="STRING" id="262209.AWH69_02500"/>
<gene>
    <name evidence="5" type="ORF">AWH69_02500</name>
</gene>
<keyword evidence="4" id="KW-1133">Transmembrane helix</keyword>
<sequence>MTDLHSVSAQSGEDTSRRRAIAASVIGTALEWFDFSVFAALATIIGAQFFAGDDPVDSFLSAVAVFGVGFLFRPLARTSSASGPFGQCGCF</sequence>
<dbReference type="AlphaFoldDB" id="A0A176QG52"/>
<dbReference type="PANTHER" id="PTHR43045:SF7">
    <property type="entry name" value="MAJOR FACILITATOR SUPERFAMILY TRANSPORTER"/>
    <property type="match status" value="1"/>
</dbReference>
<keyword evidence="2" id="KW-0813">Transport</keyword>
<evidence type="ECO:0000256" key="1">
    <source>
        <dbReference type="ARBA" id="ARBA00004651"/>
    </source>
</evidence>
<proteinExistence type="predicted"/>
<keyword evidence="4" id="KW-0812">Transmembrane</keyword>
<evidence type="ECO:0000313" key="6">
    <source>
        <dbReference type="Proteomes" id="UP000076976"/>
    </source>
</evidence>
<feature type="transmembrane region" description="Helical" evidence="4">
    <location>
        <begin position="59"/>
        <end position="76"/>
    </location>
</feature>
<evidence type="ECO:0008006" key="7">
    <source>
        <dbReference type="Google" id="ProtNLM"/>
    </source>
</evidence>
<feature type="transmembrane region" description="Helical" evidence="4">
    <location>
        <begin position="21"/>
        <end position="47"/>
    </location>
</feature>
<organism evidence="5 6">
    <name type="scientific">Janibacter melonis</name>
    <dbReference type="NCBI Taxonomy" id="262209"/>
    <lineage>
        <taxon>Bacteria</taxon>
        <taxon>Bacillati</taxon>
        <taxon>Actinomycetota</taxon>
        <taxon>Actinomycetes</taxon>
        <taxon>Micrococcales</taxon>
        <taxon>Intrasporangiaceae</taxon>
        <taxon>Janibacter</taxon>
    </lineage>
</organism>
<evidence type="ECO:0000256" key="3">
    <source>
        <dbReference type="ARBA" id="ARBA00022475"/>
    </source>
</evidence>
<dbReference type="SUPFAM" id="SSF103473">
    <property type="entry name" value="MFS general substrate transporter"/>
    <property type="match status" value="1"/>
</dbReference>
<reference evidence="5 6" key="1">
    <citation type="submission" date="2016-01" db="EMBL/GenBank/DDBJ databases">
        <title>Janibacter melonis strain CD11_4 genome sequencing and assembly.</title>
        <authorList>
            <person name="Nair G.R."/>
            <person name="Kaur G."/>
            <person name="Chander A.M."/>
            <person name="Mayilraj S."/>
        </authorList>
    </citation>
    <scope>NUCLEOTIDE SEQUENCE [LARGE SCALE GENOMIC DNA]</scope>
    <source>
        <strain evidence="5 6">CD11-4</strain>
    </source>
</reference>
<comment type="caution">
    <text evidence="5">The sequence shown here is derived from an EMBL/GenBank/DDBJ whole genome shotgun (WGS) entry which is preliminary data.</text>
</comment>
<comment type="subcellular location">
    <subcellularLocation>
        <location evidence="1">Cell membrane</location>
        <topology evidence="1">Multi-pass membrane protein</topology>
    </subcellularLocation>
</comment>
<keyword evidence="3" id="KW-1003">Cell membrane</keyword>
<accession>A0A176QG52</accession>